<keyword evidence="3" id="KW-1185">Reference proteome</keyword>
<feature type="region of interest" description="Disordered" evidence="1">
    <location>
        <begin position="77"/>
        <end position="96"/>
    </location>
</feature>
<evidence type="ECO:0000313" key="3">
    <source>
        <dbReference type="Proteomes" id="UP000008866"/>
    </source>
</evidence>
<dbReference type="HOGENOM" id="CLU_2037498_0_0_1"/>
<gene>
    <name evidence="2" type="ORF">ARB_06610</name>
</gene>
<dbReference type="EMBL" id="ABSU01000005">
    <property type="protein sequence ID" value="EFE34844.1"/>
    <property type="molecule type" value="Genomic_DNA"/>
</dbReference>
<evidence type="ECO:0000313" key="2">
    <source>
        <dbReference type="EMBL" id="EFE34844.1"/>
    </source>
</evidence>
<comment type="caution">
    <text evidence="2">The sequence shown here is derived from an EMBL/GenBank/DDBJ whole genome shotgun (WGS) entry which is preliminary data.</text>
</comment>
<dbReference type="GeneID" id="9521211"/>
<name>D4AQV0_ARTBC</name>
<sequence>MDAVECLLFSSTFVFFLFSSSSLLLRAPRVRLYSSGALIFESLLADHAWHLYIEYCELWTASQKEIDRMHLLRTGTGTGHQIRAPGGSEREVTSPSPQRLSRYLSHTGGEYFITSGYIKSQ</sequence>
<evidence type="ECO:0000256" key="1">
    <source>
        <dbReference type="SAM" id="MobiDB-lite"/>
    </source>
</evidence>
<proteinExistence type="predicted"/>
<accession>D4AQV0</accession>
<protein>
    <submittedName>
        <fullName evidence="2">Uncharacterized protein</fullName>
    </submittedName>
</protein>
<reference evidence="3" key="1">
    <citation type="journal article" date="2011" name="Genome Biol.">
        <title>Comparative and functional genomics provide insights into the pathogenicity of dermatophytic fungi.</title>
        <authorList>
            <person name="Burmester A."/>
            <person name="Shelest E."/>
            <person name="Gloeckner G."/>
            <person name="Heddergott C."/>
            <person name="Schindler S."/>
            <person name="Staib P."/>
            <person name="Heidel A."/>
            <person name="Felder M."/>
            <person name="Petzold A."/>
            <person name="Szafranski K."/>
            <person name="Feuermann M."/>
            <person name="Pedruzzi I."/>
            <person name="Priebe S."/>
            <person name="Groth M."/>
            <person name="Winkler R."/>
            <person name="Li W."/>
            <person name="Kniemeyer O."/>
            <person name="Schroeckh V."/>
            <person name="Hertweck C."/>
            <person name="Hube B."/>
            <person name="White T.C."/>
            <person name="Platzer M."/>
            <person name="Guthke R."/>
            <person name="Heitman J."/>
            <person name="Woestemeyer J."/>
            <person name="Zipfel P.F."/>
            <person name="Monod M."/>
            <person name="Brakhage A.A."/>
        </authorList>
    </citation>
    <scope>NUCLEOTIDE SEQUENCE [LARGE SCALE GENOMIC DNA]</scope>
    <source>
        <strain evidence="3">ATCC MYA-4681 / CBS 112371</strain>
    </source>
</reference>
<dbReference type="Proteomes" id="UP000008866">
    <property type="component" value="Unassembled WGS sequence"/>
</dbReference>
<dbReference type="AlphaFoldDB" id="D4AQV0"/>
<dbReference type="KEGG" id="abe:ARB_06610"/>
<organism evidence="2 3">
    <name type="scientific">Arthroderma benhamiae (strain ATCC MYA-4681 / CBS 112371)</name>
    <name type="common">Trichophyton mentagrophytes</name>
    <dbReference type="NCBI Taxonomy" id="663331"/>
    <lineage>
        <taxon>Eukaryota</taxon>
        <taxon>Fungi</taxon>
        <taxon>Dikarya</taxon>
        <taxon>Ascomycota</taxon>
        <taxon>Pezizomycotina</taxon>
        <taxon>Eurotiomycetes</taxon>
        <taxon>Eurotiomycetidae</taxon>
        <taxon>Onygenales</taxon>
        <taxon>Arthrodermataceae</taxon>
        <taxon>Trichophyton</taxon>
    </lineage>
</organism>
<dbReference type="RefSeq" id="XP_003015484.1">
    <property type="nucleotide sequence ID" value="XM_003015438.1"/>
</dbReference>